<feature type="domain" description="N-acetyltransferase" evidence="1">
    <location>
        <begin position="9"/>
        <end position="163"/>
    </location>
</feature>
<dbReference type="GO" id="GO:1990189">
    <property type="term" value="F:protein N-terminal-serine acetyltransferase activity"/>
    <property type="evidence" value="ECO:0007669"/>
    <property type="project" value="TreeGrafter"/>
</dbReference>
<keyword evidence="2" id="KW-0808">Transferase</keyword>
<dbReference type="InterPro" id="IPR000182">
    <property type="entry name" value="GNAT_dom"/>
</dbReference>
<dbReference type="InterPro" id="IPR051908">
    <property type="entry name" value="Ribosomal_N-acetyltransferase"/>
</dbReference>
<evidence type="ECO:0000259" key="1">
    <source>
        <dbReference type="PROSITE" id="PS51186"/>
    </source>
</evidence>
<reference evidence="2 3" key="1">
    <citation type="submission" date="2015-06" db="EMBL/GenBank/DDBJ databases">
        <title>Recapitulation of the evolution of biosynthetic gene clusters reveals hidden chemical diversity on bacterial genomes.</title>
        <authorList>
            <person name="Cruz-Morales P."/>
            <person name="Martinez-Guerrero C."/>
            <person name="Morales-Escalante M.A."/>
            <person name="Yanez-Guerra L.A."/>
            <person name="Kopp J.F."/>
            <person name="Feldmann J."/>
            <person name="Ramos-Aboites H.E."/>
            <person name="Barona-Gomez F."/>
        </authorList>
    </citation>
    <scope>NUCLEOTIDE SEQUENCE [LARGE SCALE GENOMIC DNA]</scope>
    <source>
        <strain evidence="2 3">ATCC 31245</strain>
    </source>
</reference>
<name>A0A0J6XUZ1_9ACTN</name>
<dbReference type="GO" id="GO:0005737">
    <property type="term" value="C:cytoplasm"/>
    <property type="evidence" value="ECO:0007669"/>
    <property type="project" value="TreeGrafter"/>
</dbReference>
<dbReference type="RefSeq" id="WP_048475671.1">
    <property type="nucleotide sequence ID" value="NZ_JBIRUD010000022.1"/>
</dbReference>
<dbReference type="Pfam" id="PF13302">
    <property type="entry name" value="Acetyltransf_3"/>
    <property type="match status" value="1"/>
</dbReference>
<dbReference type="PROSITE" id="PS51186">
    <property type="entry name" value="GNAT"/>
    <property type="match status" value="1"/>
</dbReference>
<dbReference type="EMBL" id="LFML01000028">
    <property type="protein sequence ID" value="KMO98518.1"/>
    <property type="molecule type" value="Genomic_DNA"/>
</dbReference>
<dbReference type="PANTHER" id="PTHR43441">
    <property type="entry name" value="RIBOSOMAL-PROTEIN-SERINE ACETYLTRANSFERASE"/>
    <property type="match status" value="1"/>
</dbReference>
<dbReference type="Gene3D" id="3.40.630.30">
    <property type="match status" value="1"/>
</dbReference>
<dbReference type="AlphaFoldDB" id="A0A0J6XUZ1"/>
<sequence length="171" mass="17711">MDLLTSERLTLVPLDEERALAVLRGVPGSGCRWGDGYPGEGDRAGARRFLRVLAESGDPAPFGAYEIRRRRDGLTIGGAGFHGPADAAGVVTVGYGLVPAARGHGYAAEALRALLGHARAHGASGAAGDADRENTASHRVMAAAGMRLVGEDERLRYYAVTWAGAAQAASS</sequence>
<gene>
    <name evidence="2" type="ORF">ACS04_07095</name>
</gene>
<dbReference type="PANTHER" id="PTHR43441:SF6">
    <property type="entry name" value="N-ACETYLTRANSFERASE DOMAIN-CONTAINING PROTEIN"/>
    <property type="match status" value="1"/>
</dbReference>
<comment type="caution">
    <text evidence="2">The sequence shown here is derived from an EMBL/GenBank/DDBJ whole genome shotgun (WGS) entry which is preliminary data.</text>
</comment>
<protein>
    <submittedName>
        <fullName evidence="2">Acetyltransferase</fullName>
    </submittedName>
</protein>
<dbReference type="Proteomes" id="UP000035932">
    <property type="component" value="Unassembled WGS sequence"/>
</dbReference>
<dbReference type="STRING" id="66430.ACS04_07095"/>
<keyword evidence="3" id="KW-1185">Reference proteome</keyword>
<dbReference type="InterPro" id="IPR016181">
    <property type="entry name" value="Acyl_CoA_acyltransferase"/>
</dbReference>
<accession>A0A0J6XUZ1</accession>
<evidence type="ECO:0000313" key="3">
    <source>
        <dbReference type="Proteomes" id="UP000035932"/>
    </source>
</evidence>
<dbReference type="SUPFAM" id="SSF55729">
    <property type="entry name" value="Acyl-CoA N-acyltransferases (Nat)"/>
    <property type="match status" value="1"/>
</dbReference>
<organism evidence="2 3">
    <name type="scientific">Streptomyces roseus</name>
    <dbReference type="NCBI Taxonomy" id="66430"/>
    <lineage>
        <taxon>Bacteria</taxon>
        <taxon>Bacillati</taxon>
        <taxon>Actinomycetota</taxon>
        <taxon>Actinomycetes</taxon>
        <taxon>Kitasatosporales</taxon>
        <taxon>Streptomycetaceae</taxon>
        <taxon>Streptomyces</taxon>
    </lineage>
</organism>
<dbReference type="GO" id="GO:0008999">
    <property type="term" value="F:protein-N-terminal-alanine acetyltransferase activity"/>
    <property type="evidence" value="ECO:0007669"/>
    <property type="project" value="TreeGrafter"/>
</dbReference>
<evidence type="ECO:0000313" key="2">
    <source>
        <dbReference type="EMBL" id="KMO98518.1"/>
    </source>
</evidence>
<dbReference type="OrthoDB" id="4543915at2"/>
<proteinExistence type="predicted"/>